<dbReference type="AlphaFoldDB" id="A0A839QL41"/>
<dbReference type="EMBL" id="JACHVS010000001">
    <property type="protein sequence ID" value="MBB2996333.1"/>
    <property type="molecule type" value="Genomic_DNA"/>
</dbReference>
<evidence type="ECO:0000256" key="5">
    <source>
        <dbReference type="ARBA" id="ARBA00022491"/>
    </source>
</evidence>
<dbReference type="PANTHER" id="PTHR33238">
    <property type="entry name" value="IRON (METAL) DEPENDENT REPRESSOR, DTXR FAMILY"/>
    <property type="match status" value="1"/>
</dbReference>
<evidence type="ECO:0000256" key="4">
    <source>
        <dbReference type="ARBA" id="ARBA00022490"/>
    </source>
</evidence>
<evidence type="ECO:0000256" key="1">
    <source>
        <dbReference type="ARBA" id="ARBA00004496"/>
    </source>
</evidence>
<proteinExistence type="inferred from homology"/>
<dbReference type="Proteomes" id="UP000523000">
    <property type="component" value="Unassembled WGS sequence"/>
</dbReference>
<dbReference type="SMART" id="SM00529">
    <property type="entry name" value="HTH_DTXR"/>
    <property type="match status" value="1"/>
</dbReference>
<dbReference type="FunFam" id="1.10.60.10:FF:000004">
    <property type="entry name" value="DtxR family transcriptional regulator"/>
    <property type="match status" value="1"/>
</dbReference>
<dbReference type="InterPro" id="IPR022687">
    <property type="entry name" value="HTH_DTXR"/>
</dbReference>
<organism evidence="13 14">
    <name type="scientific">Paeniglutamicibacter cryotolerans</name>
    <dbReference type="NCBI Taxonomy" id="670079"/>
    <lineage>
        <taxon>Bacteria</taxon>
        <taxon>Bacillati</taxon>
        <taxon>Actinomycetota</taxon>
        <taxon>Actinomycetes</taxon>
        <taxon>Micrococcales</taxon>
        <taxon>Micrococcaceae</taxon>
        <taxon>Paeniglutamicibacter</taxon>
    </lineage>
</organism>
<evidence type="ECO:0000256" key="7">
    <source>
        <dbReference type="ARBA" id="ARBA00023125"/>
    </source>
</evidence>
<comment type="caution">
    <text evidence="13">The sequence shown here is derived from an EMBL/GenBank/DDBJ whole genome shotgun (WGS) entry which is preliminary data.</text>
</comment>
<dbReference type="SUPFAM" id="SSF47979">
    <property type="entry name" value="Iron-dependent repressor protein, dimerization domain"/>
    <property type="match status" value="1"/>
</dbReference>
<keyword evidence="9" id="KW-0804">Transcription</keyword>
<protein>
    <recommendedName>
        <fullName evidence="11">Manganese transport regulator</fullName>
    </recommendedName>
</protein>
<dbReference type="InterPro" id="IPR050536">
    <property type="entry name" value="DtxR_MntR_Metal-Reg"/>
</dbReference>
<evidence type="ECO:0000256" key="10">
    <source>
        <dbReference type="ARBA" id="ARBA00023211"/>
    </source>
</evidence>
<dbReference type="SUPFAM" id="SSF46785">
    <property type="entry name" value="Winged helix' DNA-binding domain"/>
    <property type="match status" value="1"/>
</dbReference>
<dbReference type="InterPro" id="IPR036390">
    <property type="entry name" value="WH_DNA-bd_sf"/>
</dbReference>
<evidence type="ECO:0000256" key="11">
    <source>
        <dbReference type="ARBA" id="ARBA00032593"/>
    </source>
</evidence>
<evidence type="ECO:0000256" key="6">
    <source>
        <dbReference type="ARBA" id="ARBA00023015"/>
    </source>
</evidence>
<evidence type="ECO:0000259" key="12">
    <source>
        <dbReference type="PROSITE" id="PS50944"/>
    </source>
</evidence>
<keyword evidence="6" id="KW-0805">Transcription regulation</keyword>
<keyword evidence="7" id="KW-0238">DNA-binding</keyword>
<dbReference type="InterPro" id="IPR036388">
    <property type="entry name" value="WH-like_DNA-bd_sf"/>
</dbReference>
<dbReference type="GO" id="GO:0003700">
    <property type="term" value="F:DNA-binding transcription factor activity"/>
    <property type="evidence" value="ECO:0007669"/>
    <property type="project" value="InterPro"/>
</dbReference>
<comment type="similarity">
    <text evidence="2">Belongs to the DtxR/MntR family.</text>
</comment>
<keyword evidence="14" id="KW-1185">Reference proteome</keyword>
<dbReference type="InterPro" id="IPR001367">
    <property type="entry name" value="Fe_dep_repressor"/>
</dbReference>
<accession>A0A839QL41</accession>
<evidence type="ECO:0000256" key="9">
    <source>
        <dbReference type="ARBA" id="ARBA00023163"/>
    </source>
</evidence>
<dbReference type="PROSITE" id="PS50944">
    <property type="entry name" value="HTH_DTXR"/>
    <property type="match status" value="1"/>
</dbReference>
<dbReference type="GO" id="GO:0046983">
    <property type="term" value="F:protein dimerization activity"/>
    <property type="evidence" value="ECO:0007669"/>
    <property type="project" value="InterPro"/>
</dbReference>
<evidence type="ECO:0000256" key="2">
    <source>
        <dbReference type="ARBA" id="ARBA00007871"/>
    </source>
</evidence>
<evidence type="ECO:0000313" key="13">
    <source>
        <dbReference type="EMBL" id="MBB2996333.1"/>
    </source>
</evidence>
<dbReference type="PANTHER" id="PTHR33238:SF11">
    <property type="entry name" value="TRANSCRIPTIONAL REGULATOR MNTR"/>
    <property type="match status" value="1"/>
</dbReference>
<dbReference type="Pfam" id="PF01325">
    <property type="entry name" value="Fe_dep_repress"/>
    <property type="match status" value="1"/>
</dbReference>
<name>A0A839QL41_9MICC</name>
<comment type="subcellular location">
    <subcellularLocation>
        <location evidence="1">Cytoplasm</location>
    </subcellularLocation>
</comment>
<keyword evidence="8" id="KW-0010">Activator</keyword>
<dbReference type="RefSeq" id="WP_183511604.1">
    <property type="nucleotide sequence ID" value="NZ_BAABGK010000012.1"/>
</dbReference>
<dbReference type="GO" id="GO:0046914">
    <property type="term" value="F:transition metal ion binding"/>
    <property type="evidence" value="ECO:0007669"/>
    <property type="project" value="InterPro"/>
</dbReference>
<keyword evidence="10" id="KW-0464">Manganese</keyword>
<evidence type="ECO:0000256" key="3">
    <source>
        <dbReference type="ARBA" id="ARBA00011738"/>
    </source>
</evidence>
<sequence>MSPDRLSSSEEDYLKTVYGLTEWEDTPVTTGALAVKLELAPASVTMMVRKLVGKGLLVHPPYGAVTLTALGLDAALSVVRRHRLVETFLVNELGYGWDEVHDEAERIEHAVSEQFVRRLEERLGFPTADPHGDPIPAADGSMEHRTAIRLDRAAAGLVMVVRINDAAPQALRQCLAAGIAPGSTIDTTAPGLDPEIRQALWVVGTEPIRP</sequence>
<keyword evidence="4" id="KW-0963">Cytoplasm</keyword>
<dbReference type="GO" id="GO:0005737">
    <property type="term" value="C:cytoplasm"/>
    <property type="evidence" value="ECO:0007669"/>
    <property type="project" value="UniProtKB-SubCell"/>
</dbReference>
<dbReference type="Gene3D" id="1.10.60.10">
    <property type="entry name" value="Iron dependent repressor, metal binding and dimerisation domain"/>
    <property type="match status" value="1"/>
</dbReference>
<keyword evidence="5" id="KW-0678">Repressor</keyword>
<dbReference type="Gene3D" id="1.10.10.10">
    <property type="entry name" value="Winged helix-like DNA-binding domain superfamily/Winged helix DNA-binding domain"/>
    <property type="match status" value="1"/>
</dbReference>
<dbReference type="InterPro" id="IPR036421">
    <property type="entry name" value="Fe_dep_repressor_sf"/>
</dbReference>
<feature type="domain" description="HTH dtxR-type" evidence="12">
    <location>
        <begin position="6"/>
        <end position="68"/>
    </location>
</feature>
<evidence type="ECO:0000313" key="14">
    <source>
        <dbReference type="Proteomes" id="UP000523000"/>
    </source>
</evidence>
<dbReference type="GO" id="GO:0003677">
    <property type="term" value="F:DNA binding"/>
    <property type="evidence" value="ECO:0007669"/>
    <property type="project" value="UniProtKB-KW"/>
</dbReference>
<comment type="subunit">
    <text evidence="3">Homodimer.</text>
</comment>
<gene>
    <name evidence="13" type="ORF">E9229_002524</name>
</gene>
<reference evidence="13 14" key="1">
    <citation type="submission" date="2020-08" db="EMBL/GenBank/DDBJ databases">
        <title>Sequencing the genomes of 1000 actinobacteria strains.</title>
        <authorList>
            <person name="Klenk H.-P."/>
        </authorList>
    </citation>
    <scope>NUCLEOTIDE SEQUENCE [LARGE SCALE GENOMIC DNA]</scope>
    <source>
        <strain evidence="13 14">DSM 22826</strain>
    </source>
</reference>
<dbReference type="InterPro" id="IPR022689">
    <property type="entry name" value="Iron_dep_repressor"/>
</dbReference>
<dbReference type="Pfam" id="PF02742">
    <property type="entry name" value="Fe_dep_repr_C"/>
    <property type="match status" value="1"/>
</dbReference>
<evidence type="ECO:0000256" key="8">
    <source>
        <dbReference type="ARBA" id="ARBA00023159"/>
    </source>
</evidence>
<dbReference type="GO" id="GO:0045892">
    <property type="term" value="P:negative regulation of DNA-templated transcription"/>
    <property type="evidence" value="ECO:0007669"/>
    <property type="project" value="TreeGrafter"/>
</dbReference>